<reference evidence="3 4" key="1">
    <citation type="submission" date="2019-05" db="EMBL/GenBank/DDBJ databases">
        <title>Genomes sequences of two Nocardia cyriacigeorgica environmental isolates, type strains Nocardia asteroides ATCC 19247 and Nocardia cyriacigeorgica DSM 44484.</title>
        <authorList>
            <person name="Vautrin F."/>
            <person name="Bergeron E."/>
            <person name="Dubost A."/>
            <person name="Abrouk D."/>
            <person name="Rodriguez Nava V."/>
            <person name="Pujic P."/>
        </authorList>
    </citation>
    <scope>NUCLEOTIDE SEQUENCE [LARGE SCALE GENOMIC DNA]</scope>
    <source>
        <strain evidence="3 4">EML 446</strain>
    </source>
</reference>
<proteinExistence type="predicted"/>
<evidence type="ECO:0000256" key="1">
    <source>
        <dbReference type="ARBA" id="ARBA00022729"/>
    </source>
</evidence>
<dbReference type="Gene3D" id="2.60.40.1650">
    <property type="entry name" value="Porin MspA (Ig-like beta-sandwich domain)"/>
    <property type="match status" value="1"/>
</dbReference>
<organism evidence="3 4">
    <name type="scientific">Nocardia cyriacigeorgica</name>
    <dbReference type="NCBI Taxonomy" id="135487"/>
    <lineage>
        <taxon>Bacteria</taxon>
        <taxon>Bacillati</taxon>
        <taxon>Actinomycetota</taxon>
        <taxon>Actinomycetes</taxon>
        <taxon>Mycobacteriales</taxon>
        <taxon>Nocardiaceae</taxon>
        <taxon>Nocardia</taxon>
    </lineage>
</organism>
<dbReference type="AlphaFoldDB" id="A0A5R8NZH5"/>
<feature type="signal peptide" evidence="2">
    <location>
        <begin position="1"/>
        <end position="30"/>
    </location>
</feature>
<keyword evidence="1 2" id="KW-0732">Signal</keyword>
<gene>
    <name evidence="3" type="ORF">FEK34_00910</name>
</gene>
<evidence type="ECO:0000313" key="3">
    <source>
        <dbReference type="EMBL" id="TLF82340.1"/>
    </source>
</evidence>
<dbReference type="SUPFAM" id="SSF56959">
    <property type="entry name" value="Leukocidin-like"/>
    <property type="match status" value="1"/>
</dbReference>
<dbReference type="Gene3D" id="2.10.300.10">
    <property type="entry name" value="Porin MspA ribbon domain"/>
    <property type="match status" value="1"/>
</dbReference>
<dbReference type="Pfam" id="PF09203">
    <property type="entry name" value="MspA"/>
    <property type="match status" value="1"/>
</dbReference>
<protein>
    <submittedName>
        <fullName evidence="3">MspA family porin</fullName>
    </submittedName>
</protein>
<dbReference type="InterPro" id="IPR015286">
    <property type="entry name" value="Porin_fam_mycobact-type"/>
</dbReference>
<feature type="chain" id="PRO_5024319044" evidence="2">
    <location>
        <begin position="31"/>
        <end position="228"/>
    </location>
</feature>
<accession>A0A5R8NZH5</accession>
<dbReference type="EMBL" id="VBUT01000001">
    <property type="protein sequence ID" value="TLF82340.1"/>
    <property type="molecule type" value="Genomic_DNA"/>
</dbReference>
<evidence type="ECO:0000313" key="4">
    <source>
        <dbReference type="Proteomes" id="UP000306378"/>
    </source>
</evidence>
<dbReference type="Proteomes" id="UP000306378">
    <property type="component" value="Unassembled WGS sequence"/>
</dbReference>
<evidence type="ECO:0000256" key="2">
    <source>
        <dbReference type="SAM" id="SignalP"/>
    </source>
</evidence>
<dbReference type="RefSeq" id="WP_138445975.1">
    <property type="nucleotide sequence ID" value="NZ_VBUT01000001.1"/>
</dbReference>
<sequence>MIRKFMLAGATAAAGAAMTLGPAMPPTAQADAGTIPSTGVPMLAPHENSYTGPEGFRFTVGHTDHAARPVAPLNAMPTNREVFLDNTSYGQVEGGGSGTLKAGYFVACAVDLEVQFSADASAGFDAGVSVGAGGSPDSLSPSVSASIGPSMSAGIGFGLSITPGKIVDVEVGEKALTPGGPGYLVSRDFHLLVQGCGGPLTIRAYTKITADSPAVTGNGAVFGDPIVL</sequence>
<comment type="caution">
    <text evidence="3">The sequence shown here is derived from an EMBL/GenBank/DDBJ whole genome shotgun (WGS) entry which is preliminary data.</text>
</comment>
<dbReference type="InterPro" id="IPR036435">
    <property type="entry name" value="Leukocidin/porin_MspA_sf"/>
</dbReference>
<name>A0A5R8NZH5_9NOCA</name>